<dbReference type="Pfam" id="PF06051">
    <property type="entry name" value="DUF928"/>
    <property type="match status" value="1"/>
</dbReference>
<protein>
    <submittedName>
        <fullName evidence="1">DUF928 domain-containing protein</fullName>
    </submittedName>
</protein>
<evidence type="ECO:0000313" key="2">
    <source>
        <dbReference type="Proteomes" id="UP000620559"/>
    </source>
</evidence>
<evidence type="ECO:0000313" key="1">
    <source>
        <dbReference type="EMBL" id="MBE9212457.1"/>
    </source>
</evidence>
<comment type="caution">
    <text evidence="1">The sequence shown here is derived from an EMBL/GenBank/DDBJ whole genome shotgun (WGS) entry which is preliminary data.</text>
</comment>
<dbReference type="RefSeq" id="WP_193918445.1">
    <property type="nucleotide sequence ID" value="NZ_JADEWL010000014.1"/>
</dbReference>
<keyword evidence="2" id="KW-1185">Reference proteome</keyword>
<accession>A0A8J7K1Y3</accession>
<dbReference type="AlphaFoldDB" id="A0A8J7K1Y3"/>
<dbReference type="Proteomes" id="UP000620559">
    <property type="component" value="Unassembled WGS sequence"/>
</dbReference>
<dbReference type="InterPro" id="IPR010328">
    <property type="entry name" value="DUF928"/>
</dbReference>
<dbReference type="EMBL" id="JADEWL010000014">
    <property type="protein sequence ID" value="MBE9212457.1"/>
    <property type="molecule type" value="Genomic_DNA"/>
</dbReference>
<organism evidence="1 2">
    <name type="scientific">Plectonema cf. radiosum LEGE 06105</name>
    <dbReference type="NCBI Taxonomy" id="945769"/>
    <lineage>
        <taxon>Bacteria</taxon>
        <taxon>Bacillati</taxon>
        <taxon>Cyanobacteriota</taxon>
        <taxon>Cyanophyceae</taxon>
        <taxon>Oscillatoriophycideae</taxon>
        <taxon>Oscillatoriales</taxon>
        <taxon>Microcoleaceae</taxon>
        <taxon>Plectonema</taxon>
    </lineage>
</organism>
<reference evidence="1" key="1">
    <citation type="submission" date="2020-10" db="EMBL/GenBank/DDBJ databases">
        <authorList>
            <person name="Castelo-Branco R."/>
            <person name="Eusebio N."/>
            <person name="Adriana R."/>
            <person name="Vieira A."/>
            <person name="Brugerolle De Fraissinette N."/>
            <person name="Rezende De Castro R."/>
            <person name="Schneider M.P."/>
            <person name="Vasconcelos V."/>
            <person name="Leao P.N."/>
        </authorList>
    </citation>
    <scope>NUCLEOTIDE SEQUENCE</scope>
    <source>
        <strain evidence="1">LEGE 06105</strain>
    </source>
</reference>
<sequence length="244" mass="27379">MNHQNLVFWRNRRGLTSLVVGIFFLITAVPTYAKYKPKNRKPASGYSRSSGSRGCPGSQIPLTLLAPRTFVGRTASVRPILAWYTSSDNNVGLRLFEFESDTRVKQVGKAQEIPSVTGINTLKLPTNYSELTVGKTYLWQITLDCPGGQIVKRAEFEVINPQSVVKNKFTTIPEAVDYYAENELWYEALEEALKTEGNNKKLSPTGSKLVQELAESELVIGTEIEIKNIKRRIGYLEMISQESL</sequence>
<proteinExistence type="predicted"/>
<gene>
    <name evidence="1" type="ORF">IQ247_06980</name>
</gene>
<name>A0A8J7K1Y3_9CYAN</name>